<dbReference type="Pfam" id="PF12937">
    <property type="entry name" value="F-box-like"/>
    <property type="match status" value="1"/>
</dbReference>
<dbReference type="EMBL" id="JAKIXB020000001">
    <property type="protein sequence ID" value="KAL1611661.1"/>
    <property type="molecule type" value="Genomic_DNA"/>
</dbReference>
<protein>
    <recommendedName>
        <fullName evidence="1">F-box domain-containing protein</fullName>
    </recommendedName>
</protein>
<proteinExistence type="predicted"/>
<sequence>MTTHVNYLPDEILLEVLAYIEAWDTREKQATLARFCAVNRQWYDVAIRPLYDSPFLTGRAYDLFVRTICPSVLAHIKPTSLSSLIRVLDLSHIIHQGTKSTTARLLGRTKQGLQVFIAPQASFAINCWASLSKCEKLRVLDLSLVSECISFQSLAQTLRRLSALERIYLPRCTSSDEGLGLSINVRWPSKLQHLSLSGSIYGKFLWDLLRQPDHFPPSLHSLSILHSPGLDHNGIRPLLQNLETSLTTVELRDLPNVKHGRLNSVLEWLPHLTNLTVSLDYIDSRFGHMPPEWTPEMWPAARPLQSLTLVTSGQTSIDPSRCFTAVDLYTLIDDRYLGRLRYLNIAQSSEWENEQEGAEIGALEMLLIDDLDRENWEKRRWHYEGLDIPGGAALNYDDWRKTPQGRRMGARMRMLKDR</sequence>
<dbReference type="InterPro" id="IPR001810">
    <property type="entry name" value="F-box_dom"/>
</dbReference>
<keyword evidence="3" id="KW-1185">Reference proteome</keyword>
<name>A0ABR3S4Q0_9PLEO</name>
<dbReference type="InterPro" id="IPR032675">
    <property type="entry name" value="LRR_dom_sf"/>
</dbReference>
<dbReference type="InterPro" id="IPR036047">
    <property type="entry name" value="F-box-like_dom_sf"/>
</dbReference>
<dbReference type="SUPFAM" id="SSF52047">
    <property type="entry name" value="RNI-like"/>
    <property type="match status" value="1"/>
</dbReference>
<dbReference type="SUPFAM" id="SSF81383">
    <property type="entry name" value="F-box domain"/>
    <property type="match status" value="1"/>
</dbReference>
<comment type="caution">
    <text evidence="2">The sequence shown here is derived from an EMBL/GenBank/DDBJ whole genome shotgun (WGS) entry which is preliminary data.</text>
</comment>
<evidence type="ECO:0000313" key="3">
    <source>
        <dbReference type="Proteomes" id="UP001521222"/>
    </source>
</evidence>
<reference evidence="2 3" key="1">
    <citation type="submission" date="2024-02" db="EMBL/GenBank/DDBJ databases">
        <title>De novo assembly and annotation of 12 fungi associated with fruit tree decline syndrome in Ontario, Canada.</title>
        <authorList>
            <person name="Sulman M."/>
            <person name="Ellouze W."/>
            <person name="Ilyukhin E."/>
        </authorList>
    </citation>
    <scope>NUCLEOTIDE SEQUENCE [LARGE SCALE GENOMIC DNA]</scope>
    <source>
        <strain evidence="2 3">M97-236</strain>
    </source>
</reference>
<dbReference type="CDD" id="cd09917">
    <property type="entry name" value="F-box_SF"/>
    <property type="match status" value="1"/>
</dbReference>
<organism evidence="2 3">
    <name type="scientific">Nothophoma quercina</name>
    <dbReference type="NCBI Taxonomy" id="749835"/>
    <lineage>
        <taxon>Eukaryota</taxon>
        <taxon>Fungi</taxon>
        <taxon>Dikarya</taxon>
        <taxon>Ascomycota</taxon>
        <taxon>Pezizomycotina</taxon>
        <taxon>Dothideomycetes</taxon>
        <taxon>Pleosporomycetidae</taxon>
        <taxon>Pleosporales</taxon>
        <taxon>Pleosporineae</taxon>
        <taxon>Didymellaceae</taxon>
        <taxon>Nothophoma</taxon>
    </lineage>
</organism>
<evidence type="ECO:0000259" key="1">
    <source>
        <dbReference type="Pfam" id="PF12937"/>
    </source>
</evidence>
<dbReference type="Gene3D" id="3.80.10.10">
    <property type="entry name" value="Ribonuclease Inhibitor"/>
    <property type="match status" value="1"/>
</dbReference>
<accession>A0ABR3S4Q0</accession>
<dbReference type="Proteomes" id="UP001521222">
    <property type="component" value="Unassembled WGS sequence"/>
</dbReference>
<feature type="domain" description="F-box" evidence="1">
    <location>
        <begin position="6"/>
        <end position="56"/>
    </location>
</feature>
<gene>
    <name evidence="2" type="ORF">SLS59_000380</name>
</gene>
<evidence type="ECO:0000313" key="2">
    <source>
        <dbReference type="EMBL" id="KAL1611661.1"/>
    </source>
</evidence>